<dbReference type="Gene3D" id="2.60.40.10">
    <property type="entry name" value="Immunoglobulins"/>
    <property type="match status" value="3"/>
</dbReference>
<feature type="region of interest" description="Disordered" evidence="8">
    <location>
        <begin position="468"/>
        <end position="487"/>
    </location>
</feature>
<comment type="caution">
    <text evidence="11">The sequence shown here is derived from an EMBL/GenBank/DDBJ whole genome shotgun (WGS) entry which is preliminary data.</text>
</comment>
<feature type="chain" id="PRO_5029843564" description="Type I cytokine receptor cytokine-binding domain-containing protein" evidence="9">
    <location>
        <begin position="23"/>
        <end position="524"/>
    </location>
</feature>
<evidence type="ECO:0000259" key="10">
    <source>
        <dbReference type="Pfam" id="PF09240"/>
    </source>
</evidence>
<evidence type="ECO:0000256" key="1">
    <source>
        <dbReference type="ARBA" id="ARBA00004479"/>
    </source>
</evidence>
<evidence type="ECO:0000256" key="9">
    <source>
        <dbReference type="SAM" id="SignalP"/>
    </source>
</evidence>
<evidence type="ECO:0000256" key="6">
    <source>
        <dbReference type="ARBA" id="ARBA00023170"/>
    </source>
</evidence>
<proteinExistence type="predicted"/>
<organism evidence="11 12">
    <name type="scientific">Dissostichus mawsoni</name>
    <name type="common">Antarctic cod</name>
    <dbReference type="NCBI Taxonomy" id="36200"/>
    <lineage>
        <taxon>Eukaryota</taxon>
        <taxon>Metazoa</taxon>
        <taxon>Chordata</taxon>
        <taxon>Craniata</taxon>
        <taxon>Vertebrata</taxon>
        <taxon>Euteleostomi</taxon>
        <taxon>Actinopterygii</taxon>
        <taxon>Neopterygii</taxon>
        <taxon>Teleostei</taxon>
        <taxon>Neoteleostei</taxon>
        <taxon>Acanthomorphata</taxon>
        <taxon>Eupercaria</taxon>
        <taxon>Perciformes</taxon>
        <taxon>Notothenioidei</taxon>
        <taxon>Nototheniidae</taxon>
        <taxon>Dissostichus</taxon>
    </lineage>
</organism>
<dbReference type="InterPro" id="IPR013783">
    <property type="entry name" value="Ig-like_fold"/>
</dbReference>
<feature type="compositionally biased region" description="Basic and acidic residues" evidence="8">
    <location>
        <begin position="468"/>
        <end position="480"/>
    </location>
</feature>
<feature type="non-terminal residue" evidence="11">
    <location>
        <position position="524"/>
    </location>
</feature>
<evidence type="ECO:0000313" key="11">
    <source>
        <dbReference type="EMBL" id="KAF3840853.1"/>
    </source>
</evidence>
<dbReference type="PANTHER" id="PTHR23037:SF45">
    <property type="entry name" value="INTERLEUKIN 13 RECEPTOR SUBUNIT ALPHA 2"/>
    <property type="match status" value="1"/>
</dbReference>
<keyword evidence="4" id="KW-1133">Transmembrane helix</keyword>
<evidence type="ECO:0000256" key="8">
    <source>
        <dbReference type="SAM" id="MobiDB-lite"/>
    </source>
</evidence>
<dbReference type="InterPro" id="IPR036116">
    <property type="entry name" value="FN3_sf"/>
</dbReference>
<dbReference type="InterPro" id="IPR015321">
    <property type="entry name" value="TypeI_recpt_CBD"/>
</dbReference>
<name>A0A7J5XVM7_DISMA</name>
<evidence type="ECO:0000256" key="7">
    <source>
        <dbReference type="ARBA" id="ARBA00023180"/>
    </source>
</evidence>
<dbReference type="GO" id="GO:0009897">
    <property type="term" value="C:external side of plasma membrane"/>
    <property type="evidence" value="ECO:0007669"/>
    <property type="project" value="TreeGrafter"/>
</dbReference>
<dbReference type="Proteomes" id="UP000518266">
    <property type="component" value="Unassembled WGS sequence"/>
</dbReference>
<evidence type="ECO:0000256" key="3">
    <source>
        <dbReference type="ARBA" id="ARBA00022729"/>
    </source>
</evidence>
<dbReference type="PANTHER" id="PTHR23037">
    <property type="entry name" value="CYTOKINE RECEPTOR"/>
    <property type="match status" value="1"/>
</dbReference>
<dbReference type="GO" id="GO:0004896">
    <property type="term" value="F:cytokine receptor activity"/>
    <property type="evidence" value="ECO:0007669"/>
    <property type="project" value="TreeGrafter"/>
</dbReference>
<accession>A0A7J5XVM7</accession>
<evidence type="ECO:0000256" key="4">
    <source>
        <dbReference type="ARBA" id="ARBA00022989"/>
    </source>
</evidence>
<protein>
    <recommendedName>
        <fullName evidence="10">Type I cytokine receptor cytokine-binding domain-containing protein</fullName>
    </recommendedName>
</protein>
<feature type="signal peptide" evidence="9">
    <location>
        <begin position="1"/>
        <end position="22"/>
    </location>
</feature>
<evidence type="ECO:0000256" key="2">
    <source>
        <dbReference type="ARBA" id="ARBA00022692"/>
    </source>
</evidence>
<keyword evidence="5" id="KW-0472">Membrane</keyword>
<dbReference type="SUPFAM" id="SSF49265">
    <property type="entry name" value="Fibronectin type III"/>
    <property type="match status" value="3"/>
</dbReference>
<evidence type="ECO:0000256" key="5">
    <source>
        <dbReference type="ARBA" id="ARBA00023136"/>
    </source>
</evidence>
<sequence length="524" mass="58450">MASVSWMTVMLLLITCRESMHSDGLTVDPPDDLVISDLGHFGRLQISWSPPAGQINETECSHLYQLEYFNSYSDSWSAIRTFKRTYTAQFDLMKDVRVRVYTLLRGPCTNDTLIKSSSYTEVVQKPPSTGVGTPVQDFVCVYHNMKYVECNWGRSPKLPAKSQQHLYFWHKELEQAEECPKYVKTGETRSGCNFTESSLPEFTDINFCVNGSSREGPLKPAFVSLQIQNQVKPGTTEKLDLRIGPDAQLDLRWNSPAGRVPAHCLEWEVEHNQEGPDEKIASQQILTNQKSLKLPSIHDTQRNCFRVRSKLSKYCANKGFWSERSLRDVKKPDALFANLFARNSVVTVGLAADGFPHQQVAMFTPDHGPWLSLAPRLSNWNLSLQSERVQGLADYLTSCCSLNTGVSAIVPDTGRAEGPSGCVGGGVLGLLFIQPWPKLGLYNLSKNNRERGGDRVSVQAILVHVRPKAEEDPAAQHEDGGPPAEAVAPVELVIGLKNRAVDELDRVEHQSAGLQDHWSQRESN</sequence>
<dbReference type="EMBL" id="JAAKFY010000020">
    <property type="protein sequence ID" value="KAF3840853.1"/>
    <property type="molecule type" value="Genomic_DNA"/>
</dbReference>
<keyword evidence="2" id="KW-0812">Transmembrane</keyword>
<keyword evidence="3 9" id="KW-0732">Signal</keyword>
<keyword evidence="12" id="KW-1185">Reference proteome</keyword>
<comment type="subcellular location">
    <subcellularLocation>
        <location evidence="1">Membrane</location>
        <topology evidence="1">Single-pass type I membrane protein</topology>
    </subcellularLocation>
</comment>
<keyword evidence="6" id="KW-0675">Receptor</keyword>
<evidence type="ECO:0000313" key="12">
    <source>
        <dbReference type="Proteomes" id="UP000518266"/>
    </source>
</evidence>
<feature type="domain" description="Type I cytokine receptor cytokine-binding" evidence="10">
    <location>
        <begin position="138"/>
        <end position="229"/>
    </location>
</feature>
<gene>
    <name evidence="11" type="ORF">F7725_006715</name>
</gene>
<dbReference type="AlphaFoldDB" id="A0A7J5XVM7"/>
<keyword evidence="7" id="KW-0325">Glycoprotein</keyword>
<reference evidence="11 12" key="1">
    <citation type="submission" date="2020-03" db="EMBL/GenBank/DDBJ databases">
        <title>Dissostichus mawsoni Genome sequencing and assembly.</title>
        <authorList>
            <person name="Park H."/>
        </authorList>
    </citation>
    <scope>NUCLEOTIDE SEQUENCE [LARGE SCALE GENOMIC DNA]</scope>
    <source>
        <strain evidence="11">DM0001</strain>
        <tissue evidence="11">Muscle</tissue>
    </source>
</reference>
<dbReference type="OrthoDB" id="9826641at2759"/>
<dbReference type="Pfam" id="PF09240">
    <property type="entry name" value="IL6Ra-bind"/>
    <property type="match status" value="1"/>
</dbReference>